<organism evidence="11 12">
    <name type="scientific">Phytoactinopolyspora halophila</name>
    <dbReference type="NCBI Taxonomy" id="1981511"/>
    <lineage>
        <taxon>Bacteria</taxon>
        <taxon>Bacillati</taxon>
        <taxon>Actinomycetota</taxon>
        <taxon>Actinomycetes</taxon>
        <taxon>Jiangellales</taxon>
        <taxon>Jiangellaceae</taxon>
        <taxon>Phytoactinopolyspora</taxon>
    </lineage>
</organism>
<comment type="similarity">
    <text evidence="9">Belongs to the ABC transporter superfamily. Drug exporter-1 (DrugE1) (TC 3.A.1.105) family.</text>
</comment>
<protein>
    <submittedName>
        <fullName evidence="11">Daunorubicin/doxorubicin resistance ABC transporter ATP-binding protein DrrA</fullName>
    </submittedName>
</protein>
<feature type="domain" description="ABC transporter" evidence="10">
    <location>
        <begin position="10"/>
        <end position="240"/>
    </location>
</feature>
<evidence type="ECO:0000256" key="4">
    <source>
        <dbReference type="ARBA" id="ARBA00022741"/>
    </source>
</evidence>
<keyword evidence="7" id="KW-0472">Membrane</keyword>
<accession>A0A329QYU5</accession>
<dbReference type="GO" id="GO:0043215">
    <property type="term" value="P:daunorubicin transport"/>
    <property type="evidence" value="ECO:0007669"/>
    <property type="project" value="InterPro"/>
</dbReference>
<dbReference type="Pfam" id="PF00005">
    <property type="entry name" value="ABC_tran"/>
    <property type="match status" value="1"/>
</dbReference>
<evidence type="ECO:0000256" key="6">
    <source>
        <dbReference type="ARBA" id="ARBA00022967"/>
    </source>
</evidence>
<dbReference type="RefSeq" id="WP_112257702.1">
    <property type="nucleotide sequence ID" value="NZ_QMIG01000004.1"/>
</dbReference>
<dbReference type="GO" id="GO:0005886">
    <property type="term" value="C:plasma membrane"/>
    <property type="evidence" value="ECO:0007669"/>
    <property type="project" value="UniProtKB-SubCell"/>
</dbReference>
<dbReference type="GO" id="GO:0005524">
    <property type="term" value="F:ATP binding"/>
    <property type="evidence" value="ECO:0007669"/>
    <property type="project" value="UniProtKB-KW"/>
</dbReference>
<comment type="caution">
    <text evidence="11">The sequence shown here is derived from an EMBL/GenBank/DDBJ whole genome shotgun (WGS) entry which is preliminary data.</text>
</comment>
<gene>
    <name evidence="11" type="ORF">DPM12_07710</name>
</gene>
<dbReference type="InterPro" id="IPR027417">
    <property type="entry name" value="P-loop_NTPase"/>
</dbReference>
<evidence type="ECO:0000259" key="10">
    <source>
        <dbReference type="PROSITE" id="PS50893"/>
    </source>
</evidence>
<keyword evidence="12" id="KW-1185">Reference proteome</keyword>
<dbReference type="Proteomes" id="UP000250462">
    <property type="component" value="Unassembled WGS sequence"/>
</dbReference>
<dbReference type="SUPFAM" id="SSF52540">
    <property type="entry name" value="P-loop containing nucleoside triphosphate hydrolases"/>
    <property type="match status" value="1"/>
</dbReference>
<keyword evidence="4" id="KW-0547">Nucleotide-binding</keyword>
<dbReference type="PANTHER" id="PTHR42711">
    <property type="entry name" value="ABC TRANSPORTER ATP-BINDING PROTEIN"/>
    <property type="match status" value="1"/>
</dbReference>
<dbReference type="AlphaFoldDB" id="A0A329QYU5"/>
<evidence type="ECO:0000256" key="2">
    <source>
        <dbReference type="ARBA" id="ARBA00022448"/>
    </source>
</evidence>
<dbReference type="NCBIfam" id="TIGR01188">
    <property type="entry name" value="drrA"/>
    <property type="match status" value="1"/>
</dbReference>
<dbReference type="InterPro" id="IPR050763">
    <property type="entry name" value="ABC_transporter_ATP-binding"/>
</dbReference>
<evidence type="ECO:0000313" key="12">
    <source>
        <dbReference type="Proteomes" id="UP000250462"/>
    </source>
</evidence>
<proteinExistence type="inferred from homology"/>
<dbReference type="Gene3D" id="3.40.50.300">
    <property type="entry name" value="P-loop containing nucleotide triphosphate hydrolases"/>
    <property type="match status" value="1"/>
</dbReference>
<name>A0A329QYU5_9ACTN</name>
<dbReference type="PANTHER" id="PTHR42711:SF19">
    <property type="entry name" value="DOXORUBICIN RESISTANCE ATP-BINDING PROTEIN DRRA"/>
    <property type="match status" value="1"/>
</dbReference>
<dbReference type="InterPro" id="IPR005894">
    <property type="entry name" value="DrrA"/>
</dbReference>
<evidence type="ECO:0000256" key="3">
    <source>
        <dbReference type="ARBA" id="ARBA00022475"/>
    </source>
</evidence>
<evidence type="ECO:0000256" key="8">
    <source>
        <dbReference type="ARBA" id="ARBA00023251"/>
    </source>
</evidence>
<dbReference type="InterPro" id="IPR003593">
    <property type="entry name" value="AAA+_ATPase"/>
</dbReference>
<evidence type="ECO:0000256" key="7">
    <source>
        <dbReference type="ARBA" id="ARBA00023136"/>
    </source>
</evidence>
<evidence type="ECO:0000256" key="1">
    <source>
        <dbReference type="ARBA" id="ARBA00004413"/>
    </source>
</evidence>
<dbReference type="InterPro" id="IPR003439">
    <property type="entry name" value="ABC_transporter-like_ATP-bd"/>
</dbReference>
<dbReference type="InterPro" id="IPR017871">
    <property type="entry name" value="ABC_transporter-like_CS"/>
</dbReference>
<dbReference type="GO" id="GO:1900753">
    <property type="term" value="P:doxorubicin transport"/>
    <property type="evidence" value="ECO:0007669"/>
    <property type="project" value="InterPro"/>
</dbReference>
<comment type="subcellular location">
    <subcellularLocation>
        <location evidence="1">Cell membrane</location>
        <topology evidence="1">Peripheral membrane protein</topology>
        <orientation evidence="1">Cytoplasmic side</orientation>
    </subcellularLocation>
</comment>
<reference evidence="11 12" key="1">
    <citation type="submission" date="2018-06" db="EMBL/GenBank/DDBJ databases">
        <title>Phytoactinopolyspora halophila sp. nov., a novel halophilic actinomycete isolated from a saline soil in China.</title>
        <authorList>
            <person name="Tang S.-K."/>
        </authorList>
    </citation>
    <scope>NUCLEOTIDE SEQUENCE [LARGE SCALE GENOMIC DNA]</scope>
    <source>
        <strain evidence="11 12">YIM 96934</strain>
    </source>
</reference>
<keyword evidence="3" id="KW-1003">Cell membrane</keyword>
<evidence type="ECO:0000256" key="5">
    <source>
        <dbReference type="ARBA" id="ARBA00022840"/>
    </source>
</evidence>
<dbReference type="FunFam" id="3.40.50.300:FF:000589">
    <property type="entry name" value="ABC transporter, ATP-binding subunit"/>
    <property type="match status" value="1"/>
</dbReference>
<dbReference type="OrthoDB" id="9804819at2"/>
<dbReference type="GO" id="GO:0046677">
    <property type="term" value="P:response to antibiotic"/>
    <property type="evidence" value="ECO:0007669"/>
    <property type="project" value="UniProtKB-KW"/>
</dbReference>
<dbReference type="EMBL" id="QMIG01000004">
    <property type="protein sequence ID" value="RAW16492.1"/>
    <property type="molecule type" value="Genomic_DNA"/>
</dbReference>
<evidence type="ECO:0000313" key="11">
    <source>
        <dbReference type="EMBL" id="RAW16492.1"/>
    </source>
</evidence>
<dbReference type="GO" id="GO:0016887">
    <property type="term" value="F:ATP hydrolysis activity"/>
    <property type="evidence" value="ECO:0007669"/>
    <property type="project" value="InterPro"/>
</dbReference>
<keyword evidence="8" id="KW-0046">Antibiotic resistance</keyword>
<dbReference type="SMART" id="SM00382">
    <property type="entry name" value="AAA"/>
    <property type="match status" value="1"/>
</dbReference>
<keyword evidence="6" id="KW-1278">Translocase</keyword>
<dbReference type="PROSITE" id="PS00211">
    <property type="entry name" value="ABC_TRANSPORTER_1"/>
    <property type="match status" value="1"/>
</dbReference>
<keyword evidence="2" id="KW-0813">Transport</keyword>
<keyword evidence="5 11" id="KW-0067">ATP-binding</keyword>
<dbReference type="PROSITE" id="PS50893">
    <property type="entry name" value="ABC_TRANSPORTER_2"/>
    <property type="match status" value="1"/>
</dbReference>
<evidence type="ECO:0000256" key="9">
    <source>
        <dbReference type="ARBA" id="ARBA00049985"/>
    </source>
</evidence>
<sequence>MPSDPSDLAIKAEGLVKHFGETTALDGVDLAVPTGTVLGVLGPNGAGKTTAVRILGTLLKPDAGHATVGGYDVLRQAHQVRQLIGLTGQYAAVDEKLTGAENLLLIGRLLGLSRAESKQRARQLLADFSLTNAGNRATETYSGGMRRRLDLAASLVGRPRMLYLDEPTTGLDPRARAELWALIRSLVERGVTVLLTTQYLEEADELADEIAVIDKGRVIANGSPEQLKATTGTQLLAVRPQDPAMLGTVVSVVGELARTAPDVDGQLVTAPLSDPAVLPTVVRRLDDAGVVVTELTLRKSSLDEVFLSLTGEPAEHDDAQYAEGIPA</sequence>